<feature type="region of interest" description="Disordered" evidence="1">
    <location>
        <begin position="195"/>
        <end position="217"/>
    </location>
</feature>
<evidence type="ECO:0000256" key="1">
    <source>
        <dbReference type="SAM" id="MobiDB-lite"/>
    </source>
</evidence>
<reference evidence="2 3" key="1">
    <citation type="submission" date="2024-01" db="EMBL/GenBank/DDBJ databases">
        <authorList>
            <person name="Alioto T."/>
            <person name="Alioto T."/>
            <person name="Gomez Garrido J."/>
        </authorList>
    </citation>
    <scope>NUCLEOTIDE SEQUENCE [LARGE SCALE GENOMIC DNA]</scope>
</reference>
<feature type="compositionally biased region" description="Low complexity" evidence="1">
    <location>
        <begin position="195"/>
        <end position="206"/>
    </location>
</feature>
<proteinExistence type="predicted"/>
<accession>A0AAV1PDM7</accession>
<comment type="caution">
    <text evidence="2">The sequence shown here is derived from an EMBL/GenBank/DDBJ whole genome shotgun (WGS) entry which is preliminary data.</text>
</comment>
<protein>
    <submittedName>
        <fullName evidence="2">Uncharacterized protein</fullName>
    </submittedName>
</protein>
<name>A0AAV1PDM7_SCOSC</name>
<dbReference type="EMBL" id="CAWUFR010000146">
    <property type="protein sequence ID" value="CAK6969996.1"/>
    <property type="molecule type" value="Genomic_DNA"/>
</dbReference>
<organism evidence="2 3">
    <name type="scientific">Scomber scombrus</name>
    <name type="common">Atlantic mackerel</name>
    <name type="synonym">Scomber vernalis</name>
    <dbReference type="NCBI Taxonomy" id="13677"/>
    <lineage>
        <taxon>Eukaryota</taxon>
        <taxon>Metazoa</taxon>
        <taxon>Chordata</taxon>
        <taxon>Craniata</taxon>
        <taxon>Vertebrata</taxon>
        <taxon>Euteleostomi</taxon>
        <taxon>Actinopterygii</taxon>
        <taxon>Neopterygii</taxon>
        <taxon>Teleostei</taxon>
        <taxon>Neoteleostei</taxon>
        <taxon>Acanthomorphata</taxon>
        <taxon>Pelagiaria</taxon>
        <taxon>Scombriformes</taxon>
        <taxon>Scombridae</taxon>
        <taxon>Scomber</taxon>
    </lineage>
</organism>
<sequence length="242" mass="26153">MAAGKEKDTADKRINYFINFISQLTLHATFQLDQSLTVSCVTGSVNSFITVETERGAAKQTAASAAVKRPRVLSSLTQNNNARRRTDNSFITHPAFTARNGTTRTFIINCSTSDLHDWAAAGGGGQMRKKSTDGVGWGSPPKQFKATAALILTTMVSVLAIYQSLCDKQAASTTADCDVTVGSICTKVEKEATPSRRSSSSSCSGMCPPPSDVDRSHLTRKTNFHERAFQLRGLNQRALNQL</sequence>
<evidence type="ECO:0000313" key="2">
    <source>
        <dbReference type="EMBL" id="CAK6969996.1"/>
    </source>
</evidence>
<keyword evidence="3" id="KW-1185">Reference proteome</keyword>
<dbReference type="Proteomes" id="UP001314229">
    <property type="component" value="Unassembled WGS sequence"/>
</dbReference>
<evidence type="ECO:0000313" key="3">
    <source>
        <dbReference type="Proteomes" id="UP001314229"/>
    </source>
</evidence>
<dbReference type="AlphaFoldDB" id="A0AAV1PDM7"/>
<gene>
    <name evidence="2" type="ORF">FSCOSCO3_A003551</name>
</gene>